<feature type="region of interest" description="Disordered" evidence="1">
    <location>
        <begin position="39"/>
        <end position="112"/>
    </location>
</feature>
<evidence type="ECO:0000313" key="2">
    <source>
        <dbReference type="EMBL" id="DAD24474.1"/>
    </source>
</evidence>
<organism evidence="2 3">
    <name type="scientific">Nelumbo nucifera</name>
    <name type="common">Sacred lotus</name>
    <dbReference type="NCBI Taxonomy" id="4432"/>
    <lineage>
        <taxon>Eukaryota</taxon>
        <taxon>Viridiplantae</taxon>
        <taxon>Streptophyta</taxon>
        <taxon>Embryophyta</taxon>
        <taxon>Tracheophyta</taxon>
        <taxon>Spermatophyta</taxon>
        <taxon>Magnoliopsida</taxon>
        <taxon>Proteales</taxon>
        <taxon>Nelumbonaceae</taxon>
        <taxon>Nelumbo</taxon>
    </lineage>
</organism>
<proteinExistence type="predicted"/>
<evidence type="ECO:0000313" key="3">
    <source>
        <dbReference type="Proteomes" id="UP000607653"/>
    </source>
</evidence>
<protein>
    <recommendedName>
        <fullName evidence="4">FAR1 domain-containing protein</fullName>
    </recommendedName>
</protein>
<gene>
    <name evidence="2" type="ORF">HUJ06_025938</name>
</gene>
<dbReference type="AlphaFoldDB" id="A0A822XS97"/>
<accession>A0A822XS97</accession>
<reference evidence="2 3" key="1">
    <citation type="journal article" date="2020" name="Mol. Biol. Evol.">
        <title>Distinct Expression and Methylation Patterns for Genes with Different Fates following a Single Whole-Genome Duplication in Flowering Plants.</title>
        <authorList>
            <person name="Shi T."/>
            <person name="Rahmani R.S."/>
            <person name="Gugger P.F."/>
            <person name="Wang M."/>
            <person name="Li H."/>
            <person name="Zhang Y."/>
            <person name="Li Z."/>
            <person name="Wang Q."/>
            <person name="Van de Peer Y."/>
            <person name="Marchal K."/>
            <person name="Chen J."/>
        </authorList>
    </citation>
    <scope>NUCLEOTIDE SEQUENCE [LARGE SCALE GENOMIC DNA]</scope>
    <source>
        <tissue evidence="2">Leaf</tissue>
    </source>
</reference>
<feature type="compositionally biased region" description="Basic and acidic residues" evidence="1">
    <location>
        <begin position="99"/>
        <end position="108"/>
    </location>
</feature>
<evidence type="ECO:0000256" key="1">
    <source>
        <dbReference type="SAM" id="MobiDB-lite"/>
    </source>
</evidence>
<dbReference type="Proteomes" id="UP000607653">
    <property type="component" value="Unassembled WGS sequence"/>
</dbReference>
<dbReference type="PANTHER" id="PTHR46328:SF27">
    <property type="entry name" value="OS12G0287500 PROTEIN"/>
    <property type="match status" value="1"/>
</dbReference>
<dbReference type="EMBL" id="DUZY01000001">
    <property type="protein sequence ID" value="DAD24474.1"/>
    <property type="molecule type" value="Genomic_DNA"/>
</dbReference>
<feature type="compositionally biased region" description="Polar residues" evidence="1">
    <location>
        <begin position="60"/>
        <end position="69"/>
    </location>
</feature>
<keyword evidence="3" id="KW-1185">Reference proteome</keyword>
<comment type="caution">
    <text evidence="2">The sequence shown here is derived from an EMBL/GenBank/DDBJ whole genome shotgun (WGS) entry which is preliminary data.</text>
</comment>
<sequence>METFPLQMDGEHCLSLNNQNEGGLEVECSTAHRPGSLNVLELNAPVEEADPKEGEPCRSDSWNDSQTDASVEDVGQNDGEPGEPDLSNDLQPSAPIEDIGQKDRESDRPNLLNVSQPNANLEIVGGEGREPEVGMKFDTWNDAYVFYSQYAKYVGFTVRIQGGYRTKCGVYKNRIFVCSFEGHRSHDKRRLHVKFR</sequence>
<feature type="compositionally biased region" description="Basic and acidic residues" evidence="1">
    <location>
        <begin position="49"/>
        <end position="58"/>
    </location>
</feature>
<evidence type="ECO:0008006" key="4">
    <source>
        <dbReference type="Google" id="ProtNLM"/>
    </source>
</evidence>
<dbReference type="PANTHER" id="PTHR46328">
    <property type="entry name" value="FAR-RED IMPAIRED RESPONSIVE (FAR1) FAMILY PROTEIN-RELATED"/>
    <property type="match status" value="1"/>
</dbReference>
<name>A0A822XS97_NELNU</name>